<accession>A0A815U9Z9</accession>
<evidence type="ECO:0000313" key="2">
    <source>
        <dbReference type="Proteomes" id="UP000663860"/>
    </source>
</evidence>
<dbReference type="AlphaFoldDB" id="A0A815U9Z9"/>
<comment type="caution">
    <text evidence="1">The sequence shown here is derived from an EMBL/GenBank/DDBJ whole genome shotgun (WGS) entry which is preliminary data.</text>
</comment>
<gene>
    <name evidence="1" type="ORF">IZO911_LOCUS45550</name>
</gene>
<proteinExistence type="predicted"/>
<feature type="non-terminal residue" evidence="1">
    <location>
        <position position="1"/>
    </location>
</feature>
<dbReference type="EMBL" id="CAJNOE010004494">
    <property type="protein sequence ID" value="CAF1513059.1"/>
    <property type="molecule type" value="Genomic_DNA"/>
</dbReference>
<name>A0A815U9Z9_9BILA</name>
<reference evidence="1" key="1">
    <citation type="submission" date="2021-02" db="EMBL/GenBank/DDBJ databases">
        <authorList>
            <person name="Nowell W R."/>
        </authorList>
    </citation>
    <scope>NUCLEOTIDE SEQUENCE</scope>
</reference>
<evidence type="ECO:0000313" key="1">
    <source>
        <dbReference type="EMBL" id="CAF1513059.1"/>
    </source>
</evidence>
<organism evidence="1 2">
    <name type="scientific">Adineta steineri</name>
    <dbReference type="NCBI Taxonomy" id="433720"/>
    <lineage>
        <taxon>Eukaryota</taxon>
        <taxon>Metazoa</taxon>
        <taxon>Spiralia</taxon>
        <taxon>Gnathifera</taxon>
        <taxon>Rotifera</taxon>
        <taxon>Eurotatoria</taxon>
        <taxon>Bdelloidea</taxon>
        <taxon>Adinetida</taxon>
        <taxon>Adinetidae</taxon>
        <taxon>Adineta</taxon>
    </lineage>
</organism>
<protein>
    <submittedName>
        <fullName evidence="1">Uncharacterized protein</fullName>
    </submittedName>
</protein>
<sequence>KLREMLSQKIQLENTTFEIKKLQFVITTKHQYSLNSLLSEQRPTHPILN</sequence>
<dbReference type="Proteomes" id="UP000663860">
    <property type="component" value="Unassembled WGS sequence"/>
</dbReference>